<dbReference type="Pfam" id="PF16347">
    <property type="entry name" value="SGSH_C"/>
    <property type="match status" value="1"/>
</dbReference>
<protein>
    <submittedName>
        <fullName evidence="6">Sulfatase-like hydrolase/transferase</fullName>
    </submittedName>
</protein>
<dbReference type="Pfam" id="PF00884">
    <property type="entry name" value="Sulfatase"/>
    <property type="match status" value="1"/>
</dbReference>
<evidence type="ECO:0000313" key="6">
    <source>
        <dbReference type="EMBL" id="WED63186.1"/>
    </source>
</evidence>
<dbReference type="InterPro" id="IPR000917">
    <property type="entry name" value="Sulfatase_N"/>
</dbReference>
<dbReference type="InterPro" id="IPR024607">
    <property type="entry name" value="Sulfatase_CS"/>
</dbReference>
<evidence type="ECO:0000256" key="3">
    <source>
        <dbReference type="ARBA" id="ARBA00022801"/>
    </source>
</evidence>
<dbReference type="SUPFAM" id="SSF53649">
    <property type="entry name" value="Alkaline phosphatase-like"/>
    <property type="match status" value="1"/>
</dbReference>
<sequence>MMSSVSSRSPNLLVIVTDQQRFDALSVHGGLAVTPNLDRLAGQSVDLRAHFSQCPVCGPSRAVMFTGQYPERTGVGENHLKVAPDRLSIFTRLQEEGYQLGYAGKDHLFPADGRPTFDHWHSGAPDPAHARYREWQALVDQSKGWLSSRGCHASGIFHDLPDELTTTGVIGAESVRFLQEATVERPFFHVASFFDPHVPHLAPRRFQSLYDESAIHPPDVGDDPVAGKHRRFRIKRSIQGADRATRAEKQRYLAVYASMVSFVDEQVGHILAALDARPDAANTVVLFTSDHGDFGFQYGMCKKDLVLLDALLHVPLLVRLPQSRASGREVAVLTEHVDLAPTLLEFAGLPIDHWMQGRSLVPLLRGEITAHKTEVFGVACPPGYANPYADAAAFRAAWAEGQRTLGEHPLKRTADYNLPGDHCTSIRTDHWKLIRFEDGFEELYDLQADPEELRNLAPDSDFSIVLHTLRRRLCDHAAAASHPVIS</sequence>
<dbReference type="Gene3D" id="3.40.720.10">
    <property type="entry name" value="Alkaline Phosphatase, subunit A"/>
    <property type="match status" value="1"/>
</dbReference>
<evidence type="ECO:0000256" key="2">
    <source>
        <dbReference type="ARBA" id="ARBA00022723"/>
    </source>
</evidence>
<dbReference type="PROSITE" id="PS00523">
    <property type="entry name" value="SULFATASE_1"/>
    <property type="match status" value="1"/>
</dbReference>
<evidence type="ECO:0000313" key="7">
    <source>
        <dbReference type="Proteomes" id="UP001218638"/>
    </source>
</evidence>
<keyword evidence="2" id="KW-0479">Metal-binding</keyword>
<dbReference type="PANTHER" id="PTHR45953">
    <property type="entry name" value="IDURONATE 2-SULFATASE"/>
    <property type="match status" value="1"/>
</dbReference>
<keyword evidence="7" id="KW-1185">Reference proteome</keyword>
<gene>
    <name evidence="6" type="ORF">PXH66_12685</name>
</gene>
<name>A0AAF0CMF0_9BACT</name>
<dbReference type="KEGG" id="slom:PXH66_12685"/>
<dbReference type="GO" id="GO:0005737">
    <property type="term" value="C:cytoplasm"/>
    <property type="evidence" value="ECO:0007669"/>
    <property type="project" value="TreeGrafter"/>
</dbReference>
<dbReference type="InterPro" id="IPR017850">
    <property type="entry name" value="Alkaline_phosphatase_core_sf"/>
</dbReference>
<dbReference type="EMBL" id="CP119075">
    <property type="protein sequence ID" value="WED63186.1"/>
    <property type="molecule type" value="Genomic_DNA"/>
</dbReference>
<feature type="domain" description="N-sulphoglucosamine sulphohydrolase C-terminal" evidence="5">
    <location>
        <begin position="423"/>
        <end position="476"/>
    </location>
</feature>
<reference evidence="6" key="1">
    <citation type="submission" date="2023-03" db="EMBL/GenBank/DDBJ databases">
        <title>Lomoglobus Profundus gen. nov., sp. nov., a novel member of the phylum Verrucomicrobia, isolated from deep-marine sediment of South China Sea.</title>
        <authorList>
            <person name="Ahmad T."/>
            <person name="Ishaq S.E."/>
            <person name="Wang F."/>
        </authorList>
    </citation>
    <scope>NUCLEOTIDE SEQUENCE</scope>
    <source>
        <strain evidence="6">LMO-M01</strain>
    </source>
</reference>
<dbReference type="GO" id="GO:0046872">
    <property type="term" value="F:metal ion binding"/>
    <property type="evidence" value="ECO:0007669"/>
    <property type="project" value="UniProtKB-KW"/>
</dbReference>
<dbReference type="GO" id="GO:0008484">
    <property type="term" value="F:sulfuric ester hydrolase activity"/>
    <property type="evidence" value="ECO:0007669"/>
    <property type="project" value="TreeGrafter"/>
</dbReference>
<organism evidence="6 7">
    <name type="scientific">Synoicihabitans lomoniglobus</name>
    <dbReference type="NCBI Taxonomy" id="2909285"/>
    <lineage>
        <taxon>Bacteria</taxon>
        <taxon>Pseudomonadati</taxon>
        <taxon>Verrucomicrobiota</taxon>
        <taxon>Opitutia</taxon>
        <taxon>Opitutales</taxon>
        <taxon>Opitutaceae</taxon>
        <taxon>Synoicihabitans</taxon>
    </lineage>
</organism>
<proteinExistence type="inferred from homology"/>
<dbReference type="Proteomes" id="UP001218638">
    <property type="component" value="Chromosome"/>
</dbReference>
<dbReference type="AlphaFoldDB" id="A0AAF0CMF0"/>
<evidence type="ECO:0000259" key="5">
    <source>
        <dbReference type="Pfam" id="PF16347"/>
    </source>
</evidence>
<accession>A0AAF0CMF0</accession>
<dbReference type="PANTHER" id="PTHR45953:SF1">
    <property type="entry name" value="IDURONATE 2-SULFATASE"/>
    <property type="match status" value="1"/>
</dbReference>
<evidence type="ECO:0000256" key="1">
    <source>
        <dbReference type="ARBA" id="ARBA00008779"/>
    </source>
</evidence>
<comment type="similarity">
    <text evidence="1">Belongs to the sulfatase family.</text>
</comment>
<dbReference type="RefSeq" id="WP_330928538.1">
    <property type="nucleotide sequence ID" value="NZ_CP119075.1"/>
</dbReference>
<evidence type="ECO:0000259" key="4">
    <source>
        <dbReference type="Pfam" id="PF00884"/>
    </source>
</evidence>
<keyword evidence="3 6" id="KW-0378">Hydrolase</keyword>
<dbReference type="InterPro" id="IPR032506">
    <property type="entry name" value="SGSH_C"/>
</dbReference>
<feature type="domain" description="Sulfatase N-terminal" evidence="4">
    <location>
        <begin position="10"/>
        <end position="348"/>
    </location>
</feature>